<proteinExistence type="predicted"/>
<protein>
    <submittedName>
        <fullName evidence="1">Uncharacterized protein</fullName>
    </submittedName>
</protein>
<dbReference type="EMBL" id="PSQE01000007">
    <property type="protein sequence ID" value="RHN47290.1"/>
    <property type="molecule type" value="Genomic_DNA"/>
</dbReference>
<dbReference type="AlphaFoldDB" id="A0A396H218"/>
<sequence length="99" mass="11463">MKRKKGDCGLFGFDGSDLAFFLAIKVPQKEEIVDLDGNISQHFRLMVPKKKKKKKLKQQQVDASKEFKVCLFNRSPRQFFDGKPPLMLLNIQSVLVFIF</sequence>
<gene>
    <name evidence="1" type="ORF">MtrunA17_Chr7g0251341</name>
</gene>
<accession>A0A396H218</accession>
<dbReference type="Gramene" id="rna41868">
    <property type="protein sequence ID" value="RHN47290.1"/>
    <property type="gene ID" value="gene41868"/>
</dbReference>
<dbReference type="Proteomes" id="UP000265566">
    <property type="component" value="Chromosome 7"/>
</dbReference>
<evidence type="ECO:0000313" key="1">
    <source>
        <dbReference type="EMBL" id="RHN47290.1"/>
    </source>
</evidence>
<organism evidence="1">
    <name type="scientific">Medicago truncatula</name>
    <name type="common">Barrel medic</name>
    <name type="synonym">Medicago tribuloides</name>
    <dbReference type="NCBI Taxonomy" id="3880"/>
    <lineage>
        <taxon>Eukaryota</taxon>
        <taxon>Viridiplantae</taxon>
        <taxon>Streptophyta</taxon>
        <taxon>Embryophyta</taxon>
        <taxon>Tracheophyta</taxon>
        <taxon>Spermatophyta</taxon>
        <taxon>Magnoliopsida</taxon>
        <taxon>eudicotyledons</taxon>
        <taxon>Gunneridae</taxon>
        <taxon>Pentapetalae</taxon>
        <taxon>rosids</taxon>
        <taxon>fabids</taxon>
        <taxon>Fabales</taxon>
        <taxon>Fabaceae</taxon>
        <taxon>Papilionoideae</taxon>
        <taxon>50 kb inversion clade</taxon>
        <taxon>NPAAA clade</taxon>
        <taxon>Hologalegina</taxon>
        <taxon>IRL clade</taxon>
        <taxon>Trifolieae</taxon>
        <taxon>Medicago</taxon>
    </lineage>
</organism>
<name>A0A396H218_MEDTR</name>
<comment type="caution">
    <text evidence="1">The sequence shown here is derived from an EMBL/GenBank/DDBJ whole genome shotgun (WGS) entry which is preliminary data.</text>
</comment>
<reference evidence="1" key="1">
    <citation type="journal article" date="2018" name="Nat. Plants">
        <title>Whole-genome landscape of Medicago truncatula symbiotic genes.</title>
        <authorList>
            <person name="Pecrix Y."/>
            <person name="Gamas P."/>
            <person name="Carrere S."/>
        </authorList>
    </citation>
    <scope>NUCLEOTIDE SEQUENCE</scope>
    <source>
        <tissue evidence="1">Leaves</tissue>
    </source>
</reference>